<dbReference type="PROSITE" id="PS50066">
    <property type="entry name" value="MADS_BOX_2"/>
    <property type="match status" value="1"/>
</dbReference>
<feature type="domain" description="SLH" evidence="5">
    <location>
        <begin position="50"/>
        <end position="111"/>
    </location>
</feature>
<feature type="region of interest" description="Disordered" evidence="2">
    <location>
        <begin position="1"/>
        <end position="21"/>
    </location>
</feature>
<dbReference type="Gene3D" id="2.60.40.1220">
    <property type="match status" value="5"/>
</dbReference>
<dbReference type="RefSeq" id="WP_132418412.1">
    <property type="nucleotide sequence ID" value="NZ_SKFG01000011.1"/>
</dbReference>
<feature type="domain" description="MADS-box" evidence="4">
    <location>
        <begin position="652"/>
        <end position="704"/>
    </location>
</feature>
<organism evidence="6 7">
    <name type="scientific">Paenibacillus albiflavus</name>
    <dbReference type="NCBI Taxonomy" id="2545760"/>
    <lineage>
        <taxon>Bacteria</taxon>
        <taxon>Bacillati</taxon>
        <taxon>Bacillota</taxon>
        <taxon>Bacilli</taxon>
        <taxon>Bacillales</taxon>
        <taxon>Paenibacillaceae</taxon>
        <taxon>Paenibacillus</taxon>
    </lineage>
</organism>
<feature type="compositionally biased region" description="Low complexity" evidence="2">
    <location>
        <begin position="1"/>
        <end position="15"/>
    </location>
</feature>
<keyword evidence="7" id="KW-1185">Reference proteome</keyword>
<evidence type="ECO:0000256" key="2">
    <source>
        <dbReference type="SAM" id="MobiDB-lite"/>
    </source>
</evidence>
<dbReference type="InterPro" id="IPR014755">
    <property type="entry name" value="Cu-Rt/internalin_Ig-like"/>
</dbReference>
<evidence type="ECO:0000259" key="5">
    <source>
        <dbReference type="PROSITE" id="PS51272"/>
    </source>
</evidence>
<feature type="chain" id="PRO_5020190945" evidence="3">
    <location>
        <begin position="49"/>
        <end position="1279"/>
    </location>
</feature>
<keyword evidence="1 3" id="KW-0732">Signal</keyword>
<dbReference type="Pfam" id="PF00395">
    <property type="entry name" value="SLH"/>
    <property type="match status" value="2"/>
</dbReference>
<feature type="signal peptide" evidence="3">
    <location>
        <begin position="1"/>
        <end position="48"/>
    </location>
</feature>
<dbReference type="OrthoDB" id="1706086at2"/>
<protein>
    <submittedName>
        <fullName evidence="6">S-layer homology domain-containing protein</fullName>
    </submittedName>
</protein>
<dbReference type="InterPro" id="IPR002100">
    <property type="entry name" value="TF_MADSbox"/>
</dbReference>
<evidence type="ECO:0000313" key="6">
    <source>
        <dbReference type="EMBL" id="TCZ76824.1"/>
    </source>
</evidence>
<dbReference type="AlphaFoldDB" id="A0A4R4EAD8"/>
<comment type="caution">
    <text evidence="6">The sequence shown here is derived from an EMBL/GenBank/DDBJ whole genome shotgun (WGS) entry which is preliminary data.</text>
</comment>
<dbReference type="GO" id="GO:0046983">
    <property type="term" value="F:protein dimerization activity"/>
    <property type="evidence" value="ECO:0007669"/>
    <property type="project" value="InterPro"/>
</dbReference>
<proteinExistence type="predicted"/>
<name>A0A4R4EAD8_9BACL</name>
<accession>A0A4R4EAD8</accession>
<gene>
    <name evidence="6" type="ORF">E0485_12635</name>
</gene>
<evidence type="ECO:0000256" key="1">
    <source>
        <dbReference type="ARBA" id="ARBA00022729"/>
    </source>
</evidence>
<evidence type="ECO:0000259" key="4">
    <source>
        <dbReference type="PROSITE" id="PS50066"/>
    </source>
</evidence>
<sequence>MRKTGSNISHNNNSNEIRGGEKKVMKKSLSVILSTTMALSAFTSVALAATSSTDFSDLKDLSAADKVIFDQLIKDGIFLGTGDGKFGINEPMKRSQFAVAISKALKYTADATTSSFADVNADAPELPYIEAAYKNGVANGNPTTPPTFSPADNVSREQLAIFLVGAMGPQYKAEAEKATGNDATVTSWAQGYVATAVKYKLMDGAATGFDGKTPATRYMLAKGVDATLKAIAEANKPAVATKVESVSATNLKEVVVKFDGPVDKETATDKINYSLKSGKQIDVVTLSEDGTTATLRVVNTLANNKTEAVNVSNVKAGDTTLNVKNVEFTVSDNEIPEVVEVKSLGTKSLKVVFSEPVNNPAQANFMIDGKAFFGKVKAVGSEREVILTPFSSSTLTVGDHNVTVTGVKDYANFSSLRSSHDFTVVEDKEAPTVESAEGTLEKITITYSKEVDEDSIDAAKVYWKSGNDKKKASSFKVIAGNQYEYYFAGDNALPTGSVVLYVEGVKDYSGNAIAKDTTVVVTPTIDQTRPEVKKVEGVTTKQVKVTFSKGLKDDENLKNVKNYTITNGDDKVLSVKSAKLDDTVKANNVIIIDLYQELTVGANSIVIKNVRDNTKLQNTMLDFSGEFKVADEKSPKLAGHLVNTKDRIVTIQFNKKMDIETLGNYSNYTVTMNDKRVPLTSEMADINVLQDGKVVVITFAETYKDKDVVFGTGSLTTKYVVSDISVLSVKDAAGNLLAEFLDPASKANILDVSKNINVDLKDYDSDYAGFAAALVDQQTIKVKFNASITDVKKGAFTVLDGNTDVTGSVDVDGSNVVTINLTKKIGTNPKNLKVTVDTGLLLTVSGQLQGKELTPKILGLVAPVVKGTADYEVKGQDIIVPFSDDLFFDVKYENIIKKNEMKVVRDIDGHKLTVDEFSIALDTADNSKLVITLKDASDRKEGSYYSVEFLGSQYLTDTLDAENGVAATAARDTATKVGFVSEKSIKITGATTIQVPTTGKVVTETYKAVVKDQSGNQDNVVALDLTGKPASADPTGVTFDKTTGVLTVNTNATPGEYVLTGTSVGITSATLKINVTKEGVKVSSIDVTGPASIELPLTGDVTPAPKYVAVVKDQFGKEITSGNDAIVVWTVNKGTINPTTGELTVSSTTPEGTYTVTATSFGTKEVVGTKEVTVKKAASVASTITVTGDTAVTMPNPAADQKMNFKAVVKDQYGVEIKNNAVYSLKAAVAGVDINPLTGEVTIKTTVADGAKFTVVATSSTVSSVTAESAVVTVTVVAP</sequence>
<dbReference type="EMBL" id="SKFG01000011">
    <property type="protein sequence ID" value="TCZ76824.1"/>
    <property type="molecule type" value="Genomic_DNA"/>
</dbReference>
<dbReference type="InterPro" id="IPR001119">
    <property type="entry name" value="SLH_dom"/>
</dbReference>
<feature type="domain" description="SLH" evidence="5">
    <location>
        <begin position="112"/>
        <end position="177"/>
    </location>
</feature>
<dbReference type="Proteomes" id="UP000295418">
    <property type="component" value="Unassembled WGS sequence"/>
</dbReference>
<dbReference type="GO" id="GO:0003677">
    <property type="term" value="F:DNA binding"/>
    <property type="evidence" value="ECO:0007669"/>
    <property type="project" value="InterPro"/>
</dbReference>
<dbReference type="PROSITE" id="PS51272">
    <property type="entry name" value="SLH"/>
    <property type="match status" value="2"/>
</dbReference>
<evidence type="ECO:0000256" key="3">
    <source>
        <dbReference type="SAM" id="SignalP"/>
    </source>
</evidence>
<reference evidence="6 7" key="1">
    <citation type="submission" date="2019-03" db="EMBL/GenBank/DDBJ databases">
        <authorList>
            <person name="Kim M.K.M."/>
        </authorList>
    </citation>
    <scope>NUCLEOTIDE SEQUENCE [LARGE SCALE GENOMIC DNA]</scope>
    <source>
        <strain evidence="6 7">18JY21-1</strain>
    </source>
</reference>
<evidence type="ECO:0000313" key="7">
    <source>
        <dbReference type="Proteomes" id="UP000295418"/>
    </source>
</evidence>